<protein>
    <submittedName>
        <fullName evidence="1">Uncharacterized protein</fullName>
    </submittedName>
</protein>
<reference evidence="1" key="2">
    <citation type="journal article" date="2022" name="Res Sq">
        <title>Comparative Genomics Reveals Insights into the Divergent Evolution of Astigmatic Mites and Household Pest Adaptations.</title>
        <authorList>
            <person name="Xiong Q."/>
            <person name="Wan A.T.-Y."/>
            <person name="Liu X.-Y."/>
            <person name="Fung C.S.-H."/>
            <person name="Xiao X."/>
            <person name="Malainual N."/>
            <person name="Hou J."/>
            <person name="Wang L."/>
            <person name="Wang M."/>
            <person name="Yang K."/>
            <person name="Cui Y."/>
            <person name="Leung E."/>
            <person name="Nong W."/>
            <person name="Shin S.-K."/>
            <person name="Au S."/>
            <person name="Jeong K.Y."/>
            <person name="Chew F.T."/>
            <person name="Hui J."/>
            <person name="Leung T.F."/>
            <person name="Tungtrongchitr A."/>
            <person name="Zhong N."/>
            <person name="Liu Z."/>
            <person name="Tsui S."/>
        </authorList>
    </citation>
    <scope>NUCLEOTIDE SEQUENCE</scope>
    <source>
        <strain evidence="1">Derf</strain>
        <tissue evidence="1">Whole organism</tissue>
    </source>
</reference>
<comment type="caution">
    <text evidence="1">The sequence shown here is derived from an EMBL/GenBank/DDBJ whole genome shotgun (WGS) entry which is preliminary data.</text>
</comment>
<keyword evidence="2" id="KW-1185">Reference proteome</keyword>
<accession>A0A922HXG7</accession>
<evidence type="ECO:0000313" key="1">
    <source>
        <dbReference type="EMBL" id="KAH9511039.1"/>
    </source>
</evidence>
<dbReference type="AlphaFoldDB" id="A0A922HXG7"/>
<dbReference type="EMBL" id="ASGP02000004">
    <property type="protein sequence ID" value="KAH9511039.1"/>
    <property type="molecule type" value="Genomic_DNA"/>
</dbReference>
<name>A0A922HXG7_DERFA</name>
<dbReference type="Proteomes" id="UP000790347">
    <property type="component" value="Unassembled WGS sequence"/>
</dbReference>
<sequence length="66" mass="7854">MFLTCVVSVINPLFTTIGRNSICQYIYKVLKKLDKYVAFLIIKDAKYYYYYDDEESKQILILINTI</sequence>
<proteinExistence type="predicted"/>
<reference evidence="1" key="1">
    <citation type="submission" date="2013-05" db="EMBL/GenBank/DDBJ databases">
        <authorList>
            <person name="Yim A.K.Y."/>
            <person name="Chan T.F."/>
            <person name="Ji K.M."/>
            <person name="Liu X.Y."/>
            <person name="Zhou J.W."/>
            <person name="Li R.Q."/>
            <person name="Yang K.Y."/>
            <person name="Li J."/>
            <person name="Li M."/>
            <person name="Law P.T.W."/>
            <person name="Wu Y.L."/>
            <person name="Cai Z.L."/>
            <person name="Qin H."/>
            <person name="Bao Y."/>
            <person name="Leung R.K.K."/>
            <person name="Ng P.K.S."/>
            <person name="Zou J."/>
            <person name="Zhong X.J."/>
            <person name="Ran P.X."/>
            <person name="Zhong N.S."/>
            <person name="Liu Z.G."/>
            <person name="Tsui S.K.W."/>
        </authorList>
    </citation>
    <scope>NUCLEOTIDE SEQUENCE</scope>
    <source>
        <strain evidence="1">Derf</strain>
        <tissue evidence="1">Whole organism</tissue>
    </source>
</reference>
<gene>
    <name evidence="1" type="ORF">DERF_009525</name>
</gene>
<evidence type="ECO:0000313" key="2">
    <source>
        <dbReference type="Proteomes" id="UP000790347"/>
    </source>
</evidence>
<organism evidence="1 2">
    <name type="scientific">Dermatophagoides farinae</name>
    <name type="common">American house dust mite</name>
    <dbReference type="NCBI Taxonomy" id="6954"/>
    <lineage>
        <taxon>Eukaryota</taxon>
        <taxon>Metazoa</taxon>
        <taxon>Ecdysozoa</taxon>
        <taxon>Arthropoda</taxon>
        <taxon>Chelicerata</taxon>
        <taxon>Arachnida</taxon>
        <taxon>Acari</taxon>
        <taxon>Acariformes</taxon>
        <taxon>Sarcoptiformes</taxon>
        <taxon>Astigmata</taxon>
        <taxon>Psoroptidia</taxon>
        <taxon>Analgoidea</taxon>
        <taxon>Pyroglyphidae</taxon>
        <taxon>Dermatophagoidinae</taxon>
        <taxon>Dermatophagoides</taxon>
    </lineage>
</organism>